<accession>A0ABX2IMH5</accession>
<dbReference type="Proteomes" id="UP000777935">
    <property type="component" value="Unassembled WGS sequence"/>
</dbReference>
<keyword evidence="3" id="KW-1185">Reference proteome</keyword>
<reference evidence="2 3" key="1">
    <citation type="submission" date="2020-06" db="EMBL/GenBank/DDBJ databases">
        <title>Sulfitobacter algicola sp. nov., isolated from green algae.</title>
        <authorList>
            <person name="Wang C."/>
        </authorList>
    </citation>
    <scope>NUCLEOTIDE SEQUENCE [LARGE SCALE GENOMIC DNA]</scope>
    <source>
        <strain evidence="2 3">1151</strain>
    </source>
</reference>
<dbReference type="SMART" id="SM00644">
    <property type="entry name" value="Ami_2"/>
    <property type="match status" value="1"/>
</dbReference>
<dbReference type="Gene3D" id="3.40.80.10">
    <property type="entry name" value="Peptidoglycan recognition protein-like"/>
    <property type="match status" value="1"/>
</dbReference>
<comment type="caution">
    <text evidence="2">The sequence shown here is derived from an EMBL/GenBank/DDBJ whole genome shotgun (WGS) entry which is preliminary data.</text>
</comment>
<gene>
    <name evidence="2" type="ORF">HRQ87_04670</name>
</gene>
<sequence>MWKRRSILIGGLSVAATAGVSLGLISRWQYLVIHHSAGRFGDEAALKDIHRQRQPNDPIDMVPYHFLIGNGNGIGLGKVVETERWKRGVWGAHMSSNNLDRNVRGIGVCLIGNFHIGKLDDTQFNAAVMLCRTLMQEHDIILENVSLHGDTRGEASLCPGQHFPKDHFFQALKMA</sequence>
<organism evidence="2 3">
    <name type="scientific">Parasulfitobacter algicola</name>
    <dbReference type="NCBI Taxonomy" id="2614809"/>
    <lineage>
        <taxon>Bacteria</taxon>
        <taxon>Pseudomonadati</taxon>
        <taxon>Pseudomonadota</taxon>
        <taxon>Alphaproteobacteria</taxon>
        <taxon>Rhodobacterales</taxon>
        <taxon>Roseobacteraceae</taxon>
        <taxon>Parasulfitobacter</taxon>
    </lineage>
</organism>
<dbReference type="RefSeq" id="WP_174135752.1">
    <property type="nucleotide sequence ID" value="NZ_JABUFE010000002.1"/>
</dbReference>
<dbReference type="InterPro" id="IPR002502">
    <property type="entry name" value="Amidase_domain"/>
</dbReference>
<dbReference type="SUPFAM" id="SSF55846">
    <property type="entry name" value="N-acetylmuramoyl-L-alanine amidase-like"/>
    <property type="match status" value="1"/>
</dbReference>
<protein>
    <submittedName>
        <fullName evidence="2">N-acetylmuramoyl-L-alanine amidase</fullName>
    </submittedName>
</protein>
<evidence type="ECO:0000313" key="3">
    <source>
        <dbReference type="Proteomes" id="UP000777935"/>
    </source>
</evidence>
<feature type="domain" description="N-acetylmuramoyl-L-alanine amidase" evidence="1">
    <location>
        <begin position="17"/>
        <end position="160"/>
    </location>
</feature>
<evidence type="ECO:0000259" key="1">
    <source>
        <dbReference type="SMART" id="SM00644"/>
    </source>
</evidence>
<name>A0ABX2IMH5_9RHOB</name>
<dbReference type="CDD" id="cd06583">
    <property type="entry name" value="PGRP"/>
    <property type="match status" value="1"/>
</dbReference>
<evidence type="ECO:0000313" key="2">
    <source>
        <dbReference type="EMBL" id="NSX54091.1"/>
    </source>
</evidence>
<proteinExistence type="predicted"/>
<dbReference type="InterPro" id="IPR036505">
    <property type="entry name" value="Amidase/PGRP_sf"/>
</dbReference>
<dbReference type="EMBL" id="JABUFE010000002">
    <property type="protein sequence ID" value="NSX54091.1"/>
    <property type="molecule type" value="Genomic_DNA"/>
</dbReference>
<dbReference type="Pfam" id="PF01510">
    <property type="entry name" value="Amidase_2"/>
    <property type="match status" value="1"/>
</dbReference>